<accession>A0AAW9S9H9</accession>
<name>A0AAW9S9H9_9BACT</name>
<organism evidence="1 2">
    <name type="scientific">Rapidithrix thailandica</name>
    <dbReference type="NCBI Taxonomy" id="413964"/>
    <lineage>
        <taxon>Bacteria</taxon>
        <taxon>Pseudomonadati</taxon>
        <taxon>Bacteroidota</taxon>
        <taxon>Cytophagia</taxon>
        <taxon>Cytophagales</taxon>
        <taxon>Flammeovirgaceae</taxon>
        <taxon>Rapidithrix</taxon>
    </lineage>
</organism>
<evidence type="ECO:0000313" key="2">
    <source>
        <dbReference type="Proteomes" id="UP001403385"/>
    </source>
</evidence>
<dbReference type="InterPro" id="IPR032276">
    <property type="entry name" value="DUF4836"/>
</dbReference>
<gene>
    <name evidence="1" type="ORF">AAG747_14450</name>
</gene>
<protein>
    <submittedName>
        <fullName evidence="1">DUF4836 family protein</fullName>
    </submittedName>
</protein>
<dbReference type="Pfam" id="PF16120">
    <property type="entry name" value="DUF4836"/>
    <property type="match status" value="2"/>
</dbReference>
<evidence type="ECO:0000313" key="1">
    <source>
        <dbReference type="EMBL" id="MEN7549120.1"/>
    </source>
</evidence>
<dbReference type="AlphaFoldDB" id="A0AAW9S9H9"/>
<dbReference type="Proteomes" id="UP001403385">
    <property type="component" value="Unassembled WGS sequence"/>
</dbReference>
<comment type="caution">
    <text evidence="1">The sequence shown here is derived from an EMBL/GenBank/DDBJ whole genome shotgun (WGS) entry which is preliminary data.</text>
</comment>
<proteinExistence type="predicted"/>
<keyword evidence="2" id="KW-1185">Reference proteome</keyword>
<reference evidence="1 2" key="1">
    <citation type="submission" date="2024-04" db="EMBL/GenBank/DDBJ databases">
        <title>Novel genus in family Flammeovirgaceae.</title>
        <authorList>
            <person name="Nguyen T.H."/>
            <person name="Vuong T.Q."/>
            <person name="Le H."/>
            <person name="Kim S.-G."/>
        </authorList>
    </citation>
    <scope>NUCLEOTIDE SEQUENCE [LARGE SCALE GENOMIC DNA]</scope>
    <source>
        <strain evidence="1 2">JCM 23209</strain>
    </source>
</reference>
<sequence length="591" mass="68624">MYKFELMRKASILLTVLLFSYSLGYGQNLSQKIPEDALIVFSINAEQVRQKADMESLMEMEFIQQIEQELSKSDNQALLSAIYSDPQSIGLNAEDGYYYFMQANDSMLYMNFLFGISDKAHFDNFVSQTFLNGITPTQEEKTSYFSTKTLGIRWDEQYALFVGGVPLKKKSIYSQVDYDDPEYDQKIDALREERDTWLSKQWLEHLKASETKKSLMKESANFNNFIDKAPDLGLWGNWKVFQLNLIQGLKEVRELRNIDQVKLFESLNALLGGNYLHMYGNFENGKITLETQQYLSEKLAKLSEGMYDKRPNPEYLKYIDKNNLIGFYSMAIDIEKLVNMTWTIYKPFLESIPEYGPMAHSSMEILGLLLDEQALYNLMKGDLVLSISAMMEVEREYTSYEYDEDFNYTEIKKTKKEAIPEFTALMGIGNKENFEIILRALLRTKILQPTEDGLYYEIRAKELPIAFYLAIQDDIILLTNNTSLLDKKVLKKGLKKKYRLEKERAELMTENAQSLYLDIPRLLTNLEKIEKANSKELTVINKLKEEADNMNLVGVKVEGNKLTSNFELVLQNDKQNSLKILTQLMNFLFHL</sequence>
<dbReference type="RefSeq" id="WP_346821890.1">
    <property type="nucleotide sequence ID" value="NZ_JBDKWZ010000007.1"/>
</dbReference>
<dbReference type="EMBL" id="JBDKWZ010000007">
    <property type="protein sequence ID" value="MEN7549120.1"/>
    <property type="molecule type" value="Genomic_DNA"/>
</dbReference>